<evidence type="ECO:0000259" key="5">
    <source>
        <dbReference type="PROSITE" id="PS50887"/>
    </source>
</evidence>
<dbReference type="Gene3D" id="1.10.510.10">
    <property type="entry name" value="Transferase(Phosphotransferase) domain 1"/>
    <property type="match status" value="1"/>
</dbReference>
<name>A0A9N9G4V5_9GLOM</name>
<dbReference type="InterPro" id="IPR008984">
    <property type="entry name" value="SMAD_FHA_dom_sf"/>
</dbReference>
<dbReference type="Proteomes" id="UP000789405">
    <property type="component" value="Unassembled WGS sequence"/>
</dbReference>
<feature type="domain" description="GGDEF" evidence="5">
    <location>
        <begin position="366"/>
        <end position="500"/>
    </location>
</feature>
<evidence type="ECO:0000313" key="7">
    <source>
        <dbReference type="Proteomes" id="UP000789405"/>
    </source>
</evidence>
<dbReference type="OrthoDB" id="2325869at2759"/>
<feature type="domain" description="FHA" evidence="3">
    <location>
        <begin position="255"/>
        <end position="305"/>
    </location>
</feature>
<proteinExistence type="inferred from homology"/>
<dbReference type="PANTHER" id="PTHR45138:SF9">
    <property type="entry name" value="DIGUANYLATE CYCLASE DGCM-RELATED"/>
    <property type="match status" value="1"/>
</dbReference>
<dbReference type="GO" id="GO:0005524">
    <property type="term" value="F:ATP binding"/>
    <property type="evidence" value="ECO:0007669"/>
    <property type="project" value="InterPro"/>
</dbReference>
<dbReference type="Gene3D" id="2.60.200.20">
    <property type="match status" value="1"/>
</dbReference>
<dbReference type="Pfam" id="PF00498">
    <property type="entry name" value="FHA"/>
    <property type="match status" value="1"/>
</dbReference>
<dbReference type="CDD" id="cd00060">
    <property type="entry name" value="FHA"/>
    <property type="match status" value="1"/>
</dbReference>
<dbReference type="PROSITE" id="PS50887">
    <property type="entry name" value="GGDEF"/>
    <property type="match status" value="1"/>
</dbReference>
<dbReference type="Pfam" id="PF00990">
    <property type="entry name" value="GGDEF"/>
    <property type="match status" value="1"/>
</dbReference>
<protein>
    <submittedName>
        <fullName evidence="6">28435_t:CDS:1</fullName>
    </submittedName>
</protein>
<dbReference type="SUPFAM" id="SSF49879">
    <property type="entry name" value="SMAD/FHA domain"/>
    <property type="match status" value="1"/>
</dbReference>
<feature type="domain" description="Protein kinase" evidence="4">
    <location>
        <begin position="21"/>
        <end position="412"/>
    </location>
</feature>
<dbReference type="InterPro" id="IPR011009">
    <property type="entry name" value="Kinase-like_dom_sf"/>
</dbReference>
<dbReference type="GO" id="GO:0052621">
    <property type="term" value="F:diguanylate cyclase activity"/>
    <property type="evidence" value="ECO:0007669"/>
    <property type="project" value="TreeGrafter"/>
</dbReference>
<reference evidence="6" key="1">
    <citation type="submission" date="2021-06" db="EMBL/GenBank/DDBJ databases">
        <authorList>
            <person name="Kallberg Y."/>
            <person name="Tangrot J."/>
            <person name="Rosling A."/>
        </authorList>
    </citation>
    <scope>NUCLEOTIDE SEQUENCE</scope>
    <source>
        <strain evidence="6">MA453B</strain>
    </source>
</reference>
<gene>
    <name evidence="6" type="ORF">DERYTH_LOCUS6519</name>
</gene>
<dbReference type="InterPro" id="IPR050469">
    <property type="entry name" value="Diguanylate_Cyclase"/>
</dbReference>
<keyword evidence="7" id="KW-1185">Reference proteome</keyword>
<dbReference type="GO" id="GO:0005886">
    <property type="term" value="C:plasma membrane"/>
    <property type="evidence" value="ECO:0007669"/>
    <property type="project" value="TreeGrafter"/>
</dbReference>
<dbReference type="InterPro" id="IPR001245">
    <property type="entry name" value="Ser-Thr/Tyr_kinase_cat_dom"/>
</dbReference>
<comment type="similarity">
    <text evidence="2">Belongs to the protein kinase superfamily. CAMK Ser/Thr protein kinase family. CHEK2 subfamily.</text>
</comment>
<dbReference type="InterPro" id="IPR000253">
    <property type="entry name" value="FHA_dom"/>
</dbReference>
<accession>A0A9N9G4V5</accession>
<dbReference type="CDD" id="cd01949">
    <property type="entry name" value="GGDEF"/>
    <property type="match status" value="1"/>
</dbReference>
<dbReference type="AlphaFoldDB" id="A0A9N9G4V5"/>
<evidence type="ECO:0000259" key="4">
    <source>
        <dbReference type="PROSITE" id="PS50011"/>
    </source>
</evidence>
<dbReference type="InterPro" id="IPR000160">
    <property type="entry name" value="GGDEF_dom"/>
</dbReference>
<dbReference type="InterPro" id="IPR043128">
    <property type="entry name" value="Rev_trsase/Diguanyl_cyclase"/>
</dbReference>
<comment type="subcellular location">
    <subcellularLocation>
        <location evidence="1">Membrane</location>
        <topology evidence="1">Single-pass membrane protein</topology>
    </subcellularLocation>
</comment>
<dbReference type="EMBL" id="CAJVPY010002980">
    <property type="protein sequence ID" value="CAG8577557.1"/>
    <property type="molecule type" value="Genomic_DNA"/>
</dbReference>
<dbReference type="InterPro" id="IPR000719">
    <property type="entry name" value="Prot_kinase_dom"/>
</dbReference>
<dbReference type="GO" id="GO:0004672">
    <property type="term" value="F:protein kinase activity"/>
    <property type="evidence" value="ECO:0007669"/>
    <property type="project" value="InterPro"/>
</dbReference>
<dbReference type="GO" id="GO:0043709">
    <property type="term" value="P:cell adhesion involved in single-species biofilm formation"/>
    <property type="evidence" value="ECO:0007669"/>
    <property type="project" value="TreeGrafter"/>
</dbReference>
<dbReference type="SUPFAM" id="SSF56112">
    <property type="entry name" value="Protein kinase-like (PK-like)"/>
    <property type="match status" value="1"/>
</dbReference>
<dbReference type="SMART" id="SM00267">
    <property type="entry name" value="GGDEF"/>
    <property type="match status" value="1"/>
</dbReference>
<dbReference type="SMART" id="SM00240">
    <property type="entry name" value="FHA"/>
    <property type="match status" value="1"/>
</dbReference>
<dbReference type="Gene3D" id="3.30.70.270">
    <property type="match status" value="1"/>
</dbReference>
<dbReference type="PROSITE" id="PS50006">
    <property type="entry name" value="FHA_DOMAIN"/>
    <property type="match status" value="1"/>
</dbReference>
<sequence>MNQTIDEINKGYLKELDYNAIQVLENISDSSSEVKHALIKTNNHVVLKFLKKYQNEHEYYNKFDRERANLRKIFQNDNVISFYGVTKEPSKKFHSMVLQYCGNKNLREHLREEYVAKSNWSYKKRIAIEIATGLEYIHQANIVHCDLVNIKKLKTFLALENREEPINLTPVDYKELYCDSWNSNPEKRPLINEVIDRLNDIELDCVYQDFNYIPEISSGSSFRDRIRFTSNNAACLEVTKGSVLNLYIFLPPGEISIGRSNSNDVIIKDQEIAKKHARIIVNYQGQVEINELGSDYGIFVNDKKLEFRASRLLIKDDVISMGRSKFQYLPIGEYKSRIDEPLSIYNKAYFLKKLENEFKNAKENKCDLSLLFLDLDNFKSINDQNDHIVGDYVLKELANLIRNNHVRSEDIFARYGGDEFTILLKGTNINSAFKIAENIRGSVEAHSFTYNKIKLSITLSIGVSEMNSSTESCDDLLLHADNASKKAKEYGRNRIEVWNNESNSISRSETHLIDSPNKSVEGESYYIESHSSLSSTIDTSFFSTMNSSSQIMDDEIGITIIKSNSENKRTECYMFLPRKETLNFIRTKLEEYDEFYMGTNCRFIINNENGVPVLRKDESKFKVLQIIGTHDNGANFLYIKEKAEFDRLLLKNEKGFKFCKEGSIEKARDNAFKIDINKIEFSDPRYDDCENQSYMCNHAPDANCKRSLIIDGKFSDALEWFYNSLKLPRANTKPPTIHLHEWRPKKEITILGISATDEFIKDVEAALKNNEKNSEEGIIKQLRNVSEKYGHFYAHRLVLGGAIVKNKSVSDDVVISTSVISGNKDKYFKENIKSWDESLGNASTWKIIGYDKIYSLFELLNGDLQKEVLNALGHRILKAGTKDINFELRNYTNSISPYIYNLSSHIKEIGNIHNYQIFASIMSKSNKNLFSAHVDYLNKDRNTPVIIVHNIKWENSGSATCLIKLGWIIVGPLTNFDFNIQFPLAFRCMKQMASMKKDLCTIKINNYKPCIFGICALEADSQSSSRSDNDSTRNENPQLSSTSIVDSTEYIPYDLNYDPKTVEIVAGTHFSTYKESACLFVYNLKDINKPVDQTVLQNLALYTCVIDVDDYEDFDFGQENVKWQSSKREKISYANIGTKKLSDNDLLLVSQLFNNCPACKHYGFVNVNHNTSQVIYKSLSSELLDSVEDIAYLLISPVNKPKN</sequence>
<comment type="caution">
    <text evidence="6">The sequence shown here is derived from an EMBL/GenBank/DDBJ whole genome shotgun (WGS) entry which is preliminary data.</text>
</comment>
<dbReference type="FunFam" id="3.30.70.270:FF:000001">
    <property type="entry name" value="Diguanylate cyclase domain protein"/>
    <property type="match status" value="1"/>
</dbReference>
<dbReference type="SUPFAM" id="SSF55073">
    <property type="entry name" value="Nucleotide cyclase"/>
    <property type="match status" value="1"/>
</dbReference>
<dbReference type="Pfam" id="PF07714">
    <property type="entry name" value="PK_Tyr_Ser-Thr"/>
    <property type="match status" value="1"/>
</dbReference>
<evidence type="ECO:0000256" key="1">
    <source>
        <dbReference type="ARBA" id="ARBA00004167"/>
    </source>
</evidence>
<evidence type="ECO:0000256" key="2">
    <source>
        <dbReference type="ARBA" id="ARBA00005575"/>
    </source>
</evidence>
<dbReference type="PROSITE" id="PS50011">
    <property type="entry name" value="PROTEIN_KINASE_DOM"/>
    <property type="match status" value="1"/>
</dbReference>
<dbReference type="NCBIfam" id="TIGR00254">
    <property type="entry name" value="GGDEF"/>
    <property type="match status" value="1"/>
</dbReference>
<evidence type="ECO:0000313" key="6">
    <source>
        <dbReference type="EMBL" id="CAG8577557.1"/>
    </source>
</evidence>
<dbReference type="PANTHER" id="PTHR45138">
    <property type="entry name" value="REGULATORY COMPONENTS OF SENSORY TRANSDUCTION SYSTEM"/>
    <property type="match status" value="1"/>
</dbReference>
<organism evidence="6 7">
    <name type="scientific">Dentiscutata erythropus</name>
    <dbReference type="NCBI Taxonomy" id="1348616"/>
    <lineage>
        <taxon>Eukaryota</taxon>
        <taxon>Fungi</taxon>
        <taxon>Fungi incertae sedis</taxon>
        <taxon>Mucoromycota</taxon>
        <taxon>Glomeromycotina</taxon>
        <taxon>Glomeromycetes</taxon>
        <taxon>Diversisporales</taxon>
        <taxon>Gigasporaceae</taxon>
        <taxon>Dentiscutata</taxon>
    </lineage>
</organism>
<evidence type="ECO:0000259" key="3">
    <source>
        <dbReference type="PROSITE" id="PS50006"/>
    </source>
</evidence>
<dbReference type="InterPro" id="IPR029787">
    <property type="entry name" value="Nucleotide_cyclase"/>
</dbReference>